<evidence type="ECO:0000313" key="9">
    <source>
        <dbReference type="EMBL" id="KAF4363614.1"/>
    </source>
</evidence>
<evidence type="ECO:0000313" key="11">
    <source>
        <dbReference type="Proteomes" id="UP000525078"/>
    </source>
</evidence>
<dbReference type="InterPro" id="IPR045247">
    <property type="entry name" value="Oye-like"/>
</dbReference>
<organism evidence="9 11">
    <name type="scientific">Cannabis sativa</name>
    <name type="common">Hemp</name>
    <name type="synonym">Marijuana</name>
    <dbReference type="NCBI Taxonomy" id="3483"/>
    <lineage>
        <taxon>Eukaryota</taxon>
        <taxon>Viridiplantae</taxon>
        <taxon>Streptophyta</taxon>
        <taxon>Embryophyta</taxon>
        <taxon>Tracheophyta</taxon>
        <taxon>Spermatophyta</taxon>
        <taxon>Magnoliopsida</taxon>
        <taxon>eudicotyledons</taxon>
        <taxon>Gunneridae</taxon>
        <taxon>Pentapetalae</taxon>
        <taxon>rosids</taxon>
        <taxon>fabids</taxon>
        <taxon>Rosales</taxon>
        <taxon>Cannabaceae</taxon>
        <taxon>Cannabis</taxon>
    </lineage>
</organism>
<evidence type="ECO:0000256" key="7">
    <source>
        <dbReference type="SAM" id="MobiDB-lite"/>
    </source>
</evidence>
<feature type="compositionally biased region" description="Gly residues" evidence="7">
    <location>
        <begin position="448"/>
        <end position="460"/>
    </location>
</feature>
<dbReference type="GO" id="GO:0031408">
    <property type="term" value="P:oxylipin biosynthetic process"/>
    <property type="evidence" value="ECO:0007669"/>
    <property type="project" value="TreeGrafter"/>
</dbReference>
<evidence type="ECO:0000256" key="3">
    <source>
        <dbReference type="ARBA" id="ARBA00022630"/>
    </source>
</evidence>
<dbReference type="PANTHER" id="PTHR22893">
    <property type="entry name" value="NADH OXIDOREDUCTASE-RELATED"/>
    <property type="match status" value="1"/>
</dbReference>
<evidence type="ECO:0000256" key="1">
    <source>
        <dbReference type="ARBA" id="ARBA00001917"/>
    </source>
</evidence>
<dbReference type="EMBL" id="JAATIP010000174">
    <property type="protein sequence ID" value="KAF4363614.1"/>
    <property type="molecule type" value="Genomic_DNA"/>
</dbReference>
<dbReference type="GO" id="GO:0005777">
    <property type="term" value="C:peroxisome"/>
    <property type="evidence" value="ECO:0007669"/>
    <property type="project" value="TreeGrafter"/>
</dbReference>
<dbReference type="InterPro" id="IPR001155">
    <property type="entry name" value="OxRdtase_FMN_N"/>
</dbReference>
<dbReference type="FunFam" id="3.20.20.70:FF:000073">
    <property type="entry name" value="12-oxophytodienoate reductase 3"/>
    <property type="match status" value="2"/>
</dbReference>
<evidence type="ECO:0000256" key="6">
    <source>
        <dbReference type="ARBA" id="ARBA00023002"/>
    </source>
</evidence>
<gene>
    <name evidence="9" type="ORF">F8388_002155</name>
    <name evidence="10" type="ORF">G4B88_024169</name>
</gene>
<sequence length="895" mass="98454">MAEITSPERITLFSPYKMANFNLSHRVVLAPMTRCRALNGIPGPALAEYYTQRSTQGGFLITEGTLVSNTAAGFPHVPGIYKEEQVEAWKKIVDAVHAKGSIIFCQLWHVGRASHQVYQPSGGSPISSTNKPISNRWRILLPDGSYGTYPKPRALETYEIRDVVEDYRRAAINAIRAGFDGIEIHGAHGYLLDQFLKDGINDRTDEYGGSIDNRCKFIMQVVEAVASAIGASRVGVRISPAIDHLDAMDSDPLGLGLAVVERLNKLQLKQRSQLTYLHVTQPRYTAYGETESGRPGSDEEEAHLIRTLRKNYEGTFMCSGGFTRELGMQALADGDADLVSYGRLFISNPDLVLRFKLNAPLTKYNRKTFYTQDPVVGYTDYPFLSNASGRSHLDPDPPNLDPTTDPDADPEPKPKLGLGIWTKTRTQILDPDPNPELGARIRVRVKGPGSGSEFGSGVRGPGPRFRPGSGTGVGVQINIVSECCKLSSSSNGRKHFTNGDQPVFPFQDGQLQSLSQVSHPNLHYFIPLKVVLAPMTRCRAIDEIPGPALAEYYKQRSSQGGFLITEGTSISNTSAGFPHVPGIYKEEQVEAWKKIVDAVHDQGGIIFCQLWHVGRASHQVYQPNGGSPISSTNKAISNKWRVLLPEGSFESYPESRALETYEILEVVEDYRRAAINAIQAGFDGIEIHSAHGYLLDQFLKNGINDRADEYGGSIENRCKFLIQVVEAVASAIGVSRVGVRISPAIDHLDALDSDPLGLGLAVVERLNKLQLEQGSKLSYLHVTQPRFTATGKTESGRPGSEDEDAHLIRALRKSYQGTFMCSGGYTRELGMQAIAEDEADLVSFGRLFIANPDLVLRFKLNAPLNKYDRSTFYTSDPVVGYTDYPFLSTKSESCL</sequence>
<reference evidence="11 12" key="1">
    <citation type="journal article" date="2020" name="bioRxiv">
        <title>Sequence and annotation of 42 cannabis genomes reveals extensive copy number variation in cannabinoid synthesis and pathogen resistance genes.</title>
        <authorList>
            <person name="Mckernan K.J."/>
            <person name="Helbert Y."/>
            <person name="Kane L.T."/>
            <person name="Ebling H."/>
            <person name="Zhang L."/>
            <person name="Liu B."/>
            <person name="Eaton Z."/>
            <person name="Mclaughlin S."/>
            <person name="Kingan S."/>
            <person name="Baybayan P."/>
            <person name="Concepcion G."/>
            <person name="Jordan M."/>
            <person name="Riva A."/>
            <person name="Barbazuk W."/>
            <person name="Harkins T."/>
        </authorList>
    </citation>
    <scope>NUCLEOTIDE SEQUENCE [LARGE SCALE GENOMIC DNA]</scope>
    <source>
        <strain evidence="11 12">cv. Jamaican Lion 4</strain>
        <strain evidence="10">Father</strain>
        <strain evidence="9">Mother</strain>
        <tissue evidence="9">Leaf</tissue>
    </source>
</reference>
<accession>A0A7J6EYT9</accession>
<dbReference type="EMBL" id="JAATIQ010000066">
    <property type="protein sequence ID" value="KAF4389888.1"/>
    <property type="molecule type" value="Genomic_DNA"/>
</dbReference>
<keyword evidence="12" id="KW-1185">Reference proteome</keyword>
<dbReference type="PANTHER" id="PTHR22893:SF112">
    <property type="entry name" value="12-OXOPHYTODIENOATE REDUCTASE 3"/>
    <property type="match status" value="1"/>
</dbReference>
<feature type="domain" description="NADH:flavin oxidoreductase/NADH oxidase N-terminal" evidence="8">
    <location>
        <begin position="529"/>
        <end position="864"/>
    </location>
</feature>
<keyword evidence="6" id="KW-0560">Oxidoreductase</keyword>
<dbReference type="CDD" id="cd02933">
    <property type="entry name" value="OYE_like_FMN"/>
    <property type="match status" value="2"/>
</dbReference>
<feature type="domain" description="NADH:flavin oxidoreductase/NADH oxidase N-terminal" evidence="8">
    <location>
        <begin position="12"/>
        <end position="359"/>
    </location>
</feature>
<dbReference type="GO" id="GO:0009695">
    <property type="term" value="P:jasmonic acid biosynthetic process"/>
    <property type="evidence" value="ECO:0007669"/>
    <property type="project" value="TreeGrafter"/>
</dbReference>
<dbReference type="Proteomes" id="UP000525078">
    <property type="component" value="Unassembled WGS sequence"/>
</dbReference>
<dbReference type="SUPFAM" id="SSF51395">
    <property type="entry name" value="FMN-linked oxidoreductases"/>
    <property type="match status" value="2"/>
</dbReference>
<dbReference type="GO" id="GO:0016629">
    <property type="term" value="F:12-oxophytodienoate reductase activity"/>
    <property type="evidence" value="ECO:0007669"/>
    <property type="project" value="TreeGrafter"/>
</dbReference>
<evidence type="ECO:0000313" key="10">
    <source>
        <dbReference type="EMBL" id="KAF4389888.1"/>
    </source>
</evidence>
<feature type="region of interest" description="Disordered" evidence="7">
    <location>
        <begin position="446"/>
        <end position="469"/>
    </location>
</feature>
<evidence type="ECO:0000313" key="12">
    <source>
        <dbReference type="Proteomes" id="UP000583929"/>
    </source>
</evidence>
<dbReference type="GO" id="GO:0010181">
    <property type="term" value="F:FMN binding"/>
    <property type="evidence" value="ECO:0007669"/>
    <property type="project" value="InterPro"/>
</dbReference>
<evidence type="ECO:0000256" key="5">
    <source>
        <dbReference type="ARBA" id="ARBA00022857"/>
    </source>
</evidence>
<dbReference type="InterPro" id="IPR013785">
    <property type="entry name" value="Aldolase_TIM"/>
</dbReference>
<evidence type="ECO:0000256" key="4">
    <source>
        <dbReference type="ARBA" id="ARBA00022643"/>
    </source>
</evidence>
<evidence type="ECO:0000256" key="2">
    <source>
        <dbReference type="ARBA" id="ARBA00005979"/>
    </source>
</evidence>
<name>A0A7J6EYT9_CANSA</name>
<dbReference type="Pfam" id="PF00724">
    <property type="entry name" value="Oxidored_FMN"/>
    <property type="match status" value="2"/>
</dbReference>
<comment type="caution">
    <text evidence="9">The sequence shown here is derived from an EMBL/GenBank/DDBJ whole genome shotgun (WGS) entry which is preliminary data.</text>
</comment>
<keyword evidence="3" id="KW-0285">Flavoprotein</keyword>
<evidence type="ECO:0000259" key="8">
    <source>
        <dbReference type="Pfam" id="PF00724"/>
    </source>
</evidence>
<comment type="cofactor">
    <cofactor evidence="1">
        <name>FMN</name>
        <dbReference type="ChEBI" id="CHEBI:58210"/>
    </cofactor>
</comment>
<dbReference type="AlphaFoldDB" id="A0A7J6EYT9"/>
<dbReference type="Gene3D" id="3.20.20.70">
    <property type="entry name" value="Aldolase class I"/>
    <property type="match status" value="2"/>
</dbReference>
<comment type="similarity">
    <text evidence="2">Belongs to the NADH:flavin oxidoreductase/NADH oxidase family.</text>
</comment>
<dbReference type="Proteomes" id="UP000583929">
    <property type="component" value="Unassembled WGS sequence"/>
</dbReference>
<feature type="region of interest" description="Disordered" evidence="7">
    <location>
        <begin position="387"/>
        <end position="422"/>
    </location>
</feature>
<keyword evidence="5" id="KW-0521">NADP</keyword>
<keyword evidence="4" id="KW-0288">FMN</keyword>
<proteinExistence type="inferred from homology"/>
<protein>
    <recommendedName>
        <fullName evidence="8">NADH:flavin oxidoreductase/NADH oxidase N-terminal domain-containing protein</fullName>
    </recommendedName>
</protein>